<evidence type="ECO:0000256" key="8">
    <source>
        <dbReference type="ARBA" id="ARBA00022737"/>
    </source>
</evidence>
<dbReference type="GO" id="GO:0051241">
    <property type="term" value="P:negative regulation of multicellular organismal process"/>
    <property type="evidence" value="ECO:0007669"/>
    <property type="project" value="UniProtKB-ARBA"/>
</dbReference>
<evidence type="ECO:0000256" key="9">
    <source>
        <dbReference type="ARBA" id="ARBA00022782"/>
    </source>
</evidence>
<feature type="disulfide bond" evidence="14">
    <location>
        <begin position="298"/>
        <end position="307"/>
    </location>
</feature>
<dbReference type="GO" id="GO:0003008">
    <property type="term" value="P:system process"/>
    <property type="evidence" value="ECO:0007669"/>
    <property type="project" value="UniProtKB-ARBA"/>
</dbReference>
<dbReference type="SUPFAM" id="SSF57184">
    <property type="entry name" value="Growth factor receptor domain"/>
    <property type="match status" value="1"/>
</dbReference>
<evidence type="ECO:0000256" key="4">
    <source>
        <dbReference type="ARBA" id="ARBA00022536"/>
    </source>
</evidence>
<dbReference type="FunFam" id="2.10.25.10:FF:000565">
    <property type="entry name" value="Predicted protein"/>
    <property type="match status" value="1"/>
</dbReference>
<proteinExistence type="predicted"/>
<dbReference type="SUPFAM" id="SSF57196">
    <property type="entry name" value="EGF/Laminin"/>
    <property type="match status" value="1"/>
</dbReference>
<dbReference type="GO" id="GO:0061326">
    <property type="term" value="P:renal tubule development"/>
    <property type="evidence" value="ECO:0007669"/>
    <property type="project" value="UniProtKB-ARBA"/>
</dbReference>
<evidence type="ECO:0000256" key="7">
    <source>
        <dbReference type="ARBA" id="ARBA00022729"/>
    </source>
</evidence>
<dbReference type="FunFam" id="2.10.25.10:FF:000122">
    <property type="entry name" value="Protein crumbs homolog 2"/>
    <property type="match status" value="1"/>
</dbReference>
<dbReference type="Gene3D" id="2.10.25.10">
    <property type="entry name" value="Laminin"/>
    <property type="match status" value="4"/>
</dbReference>
<dbReference type="GO" id="GO:0048871">
    <property type="term" value="P:multicellular organismal-level homeostasis"/>
    <property type="evidence" value="ECO:0007669"/>
    <property type="project" value="UniProtKB-ARBA"/>
</dbReference>
<dbReference type="GO" id="GO:0003002">
    <property type="term" value="P:regionalization"/>
    <property type="evidence" value="ECO:0007669"/>
    <property type="project" value="UniProtKB-ARBA"/>
</dbReference>
<evidence type="ECO:0000256" key="10">
    <source>
        <dbReference type="ARBA" id="ARBA00022989"/>
    </source>
</evidence>
<evidence type="ECO:0000256" key="12">
    <source>
        <dbReference type="ARBA" id="ARBA00023157"/>
    </source>
</evidence>
<evidence type="ECO:0000256" key="13">
    <source>
        <dbReference type="ARBA" id="ARBA00023180"/>
    </source>
</evidence>
<dbReference type="GO" id="GO:0048592">
    <property type="term" value="P:eye morphogenesis"/>
    <property type="evidence" value="ECO:0007669"/>
    <property type="project" value="UniProtKB-ARBA"/>
</dbReference>
<dbReference type="PRINTS" id="PR00010">
    <property type="entry name" value="EGFBLOOD"/>
</dbReference>
<feature type="disulfide bond" evidence="14">
    <location>
        <begin position="277"/>
        <end position="287"/>
    </location>
</feature>
<dbReference type="PROSITE" id="PS00010">
    <property type="entry name" value="ASX_HYDROXYL"/>
    <property type="match status" value="4"/>
</dbReference>
<evidence type="ECO:0000256" key="5">
    <source>
        <dbReference type="ARBA" id="ARBA00022553"/>
    </source>
</evidence>
<evidence type="ECO:0000256" key="2">
    <source>
        <dbReference type="ARBA" id="ARBA00022473"/>
    </source>
</evidence>
<feature type="disulfide bond" evidence="14">
    <location>
        <begin position="261"/>
        <end position="270"/>
    </location>
</feature>
<evidence type="ECO:0000256" key="11">
    <source>
        <dbReference type="ARBA" id="ARBA00023136"/>
    </source>
</evidence>
<dbReference type="InterPro" id="IPR018097">
    <property type="entry name" value="EGF_Ca-bd_CS"/>
</dbReference>
<dbReference type="SMART" id="SM00539">
    <property type="entry name" value="NIDO"/>
    <property type="match status" value="2"/>
</dbReference>
<dbReference type="GO" id="GO:0005509">
    <property type="term" value="F:calcium ion binding"/>
    <property type="evidence" value="ECO:0007669"/>
    <property type="project" value="InterPro"/>
</dbReference>
<dbReference type="GO" id="GO:0048638">
    <property type="term" value="P:regulation of developmental growth"/>
    <property type="evidence" value="ECO:0007669"/>
    <property type="project" value="UniProtKB-ARBA"/>
</dbReference>
<organism evidence="15">
    <name type="scientific">Magallana gigas</name>
    <name type="common">Pacific oyster</name>
    <name type="synonym">Crassostrea gigas</name>
    <dbReference type="NCBI Taxonomy" id="29159"/>
    <lineage>
        <taxon>Eukaryota</taxon>
        <taxon>Metazoa</taxon>
        <taxon>Spiralia</taxon>
        <taxon>Lophotrochozoa</taxon>
        <taxon>Mollusca</taxon>
        <taxon>Bivalvia</taxon>
        <taxon>Autobranchia</taxon>
        <taxon>Pteriomorphia</taxon>
        <taxon>Ostreida</taxon>
        <taxon>Ostreoidea</taxon>
        <taxon>Ostreidae</taxon>
        <taxon>Magallana</taxon>
    </lineage>
</organism>
<keyword evidence="2" id="KW-0217">Developmental protein</keyword>
<keyword evidence="5" id="KW-0597">Phosphoprotein</keyword>
<dbReference type="InterPro" id="IPR000742">
    <property type="entry name" value="EGF"/>
</dbReference>
<name>K1QDE0_MAGGI</name>
<dbReference type="PROSITE" id="PS50026">
    <property type="entry name" value="EGF_3"/>
    <property type="match status" value="4"/>
</dbReference>
<dbReference type="GO" id="GO:0002064">
    <property type="term" value="P:epithelial cell development"/>
    <property type="evidence" value="ECO:0007669"/>
    <property type="project" value="UniProtKB-ARBA"/>
</dbReference>
<dbReference type="InterPro" id="IPR051495">
    <property type="entry name" value="Epithelial_Barrier/Signaling"/>
</dbReference>
<dbReference type="EMBL" id="JH817916">
    <property type="protein sequence ID" value="EKC26815.1"/>
    <property type="molecule type" value="Genomic_DNA"/>
</dbReference>
<gene>
    <name evidence="15" type="ORF">CGI_10013853</name>
</gene>
<dbReference type="InParanoid" id="K1QDE0"/>
<dbReference type="InterPro" id="IPR000152">
    <property type="entry name" value="EGF-type_Asp/Asn_hydroxyl_site"/>
</dbReference>
<dbReference type="GO" id="GO:0060562">
    <property type="term" value="P:epithelial tube morphogenesis"/>
    <property type="evidence" value="ECO:0007669"/>
    <property type="project" value="UniProtKB-ARBA"/>
</dbReference>
<dbReference type="GO" id="GO:0007160">
    <property type="term" value="P:cell-matrix adhesion"/>
    <property type="evidence" value="ECO:0007669"/>
    <property type="project" value="InterPro"/>
</dbReference>
<dbReference type="GO" id="GO:0005911">
    <property type="term" value="C:cell-cell junction"/>
    <property type="evidence" value="ECO:0007669"/>
    <property type="project" value="UniProtKB-ARBA"/>
</dbReference>
<evidence type="ECO:0000256" key="3">
    <source>
        <dbReference type="ARBA" id="ARBA00022475"/>
    </source>
</evidence>
<dbReference type="FunFam" id="2.10.25.10:FF:000279">
    <property type="entry name" value="Neurogenic locus notch 1"/>
    <property type="match status" value="1"/>
</dbReference>
<dbReference type="Pfam" id="PF06119">
    <property type="entry name" value="NIDO"/>
    <property type="match status" value="4"/>
</dbReference>
<dbReference type="PROSITE" id="PS00022">
    <property type="entry name" value="EGF_1"/>
    <property type="match status" value="4"/>
</dbReference>
<dbReference type="GO" id="GO:0009967">
    <property type="term" value="P:positive regulation of signal transduction"/>
    <property type="evidence" value="ECO:0007669"/>
    <property type="project" value="UniProtKB-ARBA"/>
</dbReference>
<evidence type="ECO:0000256" key="1">
    <source>
        <dbReference type="ARBA" id="ARBA00004247"/>
    </source>
</evidence>
<dbReference type="PANTHER" id="PTHR13802">
    <property type="entry name" value="MUCIN 4-RELATED"/>
    <property type="match status" value="1"/>
</dbReference>
<protein>
    <submittedName>
        <fullName evidence="15">Sushi, nidogen and EGF-like domain-containing protein 1</fullName>
    </submittedName>
</protein>
<keyword evidence="7" id="KW-0732">Signal</keyword>
<dbReference type="GO" id="GO:0051240">
    <property type="term" value="P:positive regulation of multicellular organismal process"/>
    <property type="evidence" value="ECO:0007669"/>
    <property type="project" value="UniProtKB-ARBA"/>
</dbReference>
<dbReference type="HOGENOM" id="CLU_384626_0_0_1"/>
<evidence type="ECO:0000313" key="15">
    <source>
        <dbReference type="EMBL" id="EKC26815.1"/>
    </source>
</evidence>
<feature type="disulfide bond" evidence="14">
    <location>
        <begin position="335"/>
        <end position="344"/>
    </location>
</feature>
<dbReference type="Pfam" id="PF00008">
    <property type="entry name" value="EGF"/>
    <property type="match status" value="2"/>
</dbReference>
<dbReference type="PROSITE" id="PS01187">
    <property type="entry name" value="EGF_CA"/>
    <property type="match status" value="1"/>
</dbReference>
<feature type="disulfide bond" evidence="14">
    <location>
        <begin position="240"/>
        <end position="250"/>
    </location>
</feature>
<dbReference type="Pfam" id="PF12661">
    <property type="entry name" value="hEGF"/>
    <property type="match status" value="1"/>
</dbReference>
<dbReference type="SMART" id="SM00181">
    <property type="entry name" value="EGF"/>
    <property type="match status" value="4"/>
</dbReference>
<keyword evidence="11" id="KW-0472">Membrane</keyword>
<dbReference type="GO" id="GO:0051049">
    <property type="term" value="P:regulation of transport"/>
    <property type="evidence" value="ECO:0007669"/>
    <property type="project" value="UniProtKB-ARBA"/>
</dbReference>
<dbReference type="CDD" id="cd00054">
    <property type="entry name" value="EGF_CA"/>
    <property type="match status" value="4"/>
</dbReference>
<comment type="subcellular location">
    <subcellularLocation>
        <location evidence="1">Apical cell membrane</location>
        <topology evidence="1">Single-pass type I membrane protein</topology>
    </subcellularLocation>
</comment>
<dbReference type="GO" id="GO:0016324">
    <property type="term" value="C:apical plasma membrane"/>
    <property type="evidence" value="ECO:0007669"/>
    <property type="project" value="UniProtKB-SubCell"/>
</dbReference>
<dbReference type="InterPro" id="IPR001881">
    <property type="entry name" value="EGF-like_Ca-bd_dom"/>
</dbReference>
<dbReference type="PROSITE" id="PS01186">
    <property type="entry name" value="EGF_2"/>
    <property type="match status" value="4"/>
</dbReference>
<feature type="disulfide bond" evidence="14">
    <location>
        <begin position="372"/>
        <end position="381"/>
    </location>
</feature>
<accession>K1QDE0</accession>
<dbReference type="InterPro" id="IPR013032">
    <property type="entry name" value="EGF-like_CS"/>
</dbReference>
<dbReference type="InterPro" id="IPR009030">
    <property type="entry name" value="Growth_fac_rcpt_cys_sf"/>
</dbReference>
<reference evidence="15" key="1">
    <citation type="journal article" date="2012" name="Nature">
        <title>The oyster genome reveals stress adaptation and complexity of shell formation.</title>
        <authorList>
            <person name="Zhang G."/>
            <person name="Fang X."/>
            <person name="Guo X."/>
            <person name="Li L."/>
            <person name="Luo R."/>
            <person name="Xu F."/>
            <person name="Yang P."/>
            <person name="Zhang L."/>
            <person name="Wang X."/>
            <person name="Qi H."/>
            <person name="Xiong Z."/>
            <person name="Que H."/>
            <person name="Xie Y."/>
            <person name="Holland P.W."/>
            <person name="Paps J."/>
            <person name="Zhu Y."/>
            <person name="Wu F."/>
            <person name="Chen Y."/>
            <person name="Wang J."/>
            <person name="Peng C."/>
            <person name="Meng J."/>
            <person name="Yang L."/>
            <person name="Liu J."/>
            <person name="Wen B."/>
            <person name="Zhang N."/>
            <person name="Huang Z."/>
            <person name="Zhu Q."/>
            <person name="Feng Y."/>
            <person name="Mount A."/>
            <person name="Hedgecock D."/>
            <person name="Xu Z."/>
            <person name="Liu Y."/>
            <person name="Domazet-Loso T."/>
            <person name="Du Y."/>
            <person name="Sun X."/>
            <person name="Zhang S."/>
            <person name="Liu B."/>
            <person name="Cheng P."/>
            <person name="Jiang X."/>
            <person name="Li J."/>
            <person name="Fan D."/>
            <person name="Wang W."/>
            <person name="Fu W."/>
            <person name="Wang T."/>
            <person name="Wang B."/>
            <person name="Zhang J."/>
            <person name="Peng Z."/>
            <person name="Li Y."/>
            <person name="Li N."/>
            <person name="Wang J."/>
            <person name="Chen M."/>
            <person name="He Y."/>
            <person name="Tan F."/>
            <person name="Song X."/>
            <person name="Zheng Q."/>
            <person name="Huang R."/>
            <person name="Yang H."/>
            <person name="Du X."/>
            <person name="Chen L."/>
            <person name="Yang M."/>
            <person name="Gaffney P.M."/>
            <person name="Wang S."/>
            <person name="Luo L."/>
            <person name="She Z."/>
            <person name="Ming Y."/>
            <person name="Huang W."/>
            <person name="Zhang S."/>
            <person name="Huang B."/>
            <person name="Zhang Y."/>
            <person name="Qu T."/>
            <person name="Ni P."/>
            <person name="Miao G."/>
            <person name="Wang J."/>
            <person name="Wang Q."/>
            <person name="Steinberg C.E."/>
            <person name="Wang H."/>
            <person name="Li N."/>
            <person name="Qian L."/>
            <person name="Zhang G."/>
            <person name="Li Y."/>
            <person name="Yang H."/>
            <person name="Liu X."/>
            <person name="Wang J."/>
            <person name="Yin Y."/>
            <person name="Wang J."/>
        </authorList>
    </citation>
    <scope>NUCLEOTIDE SEQUENCE [LARGE SCALE GENOMIC DNA]</scope>
    <source>
        <strain evidence="15">05x7-T-G4-1.051#20</strain>
    </source>
</reference>
<dbReference type="GO" id="GO:0009792">
    <property type="term" value="P:embryo development ending in birth or egg hatching"/>
    <property type="evidence" value="ECO:0007669"/>
    <property type="project" value="UniProtKB-ARBA"/>
</dbReference>
<dbReference type="InterPro" id="IPR003886">
    <property type="entry name" value="NIDO_dom"/>
</dbReference>
<keyword evidence="4 14" id="KW-0245">EGF-like domain</keyword>
<keyword evidence="9" id="KW-0221">Differentiation</keyword>
<keyword evidence="10" id="KW-1133">Transmembrane helix</keyword>
<dbReference type="AlphaFoldDB" id="K1QDE0"/>
<feature type="disulfide bond" evidence="14">
    <location>
        <begin position="351"/>
        <end position="361"/>
    </location>
</feature>
<keyword evidence="12 14" id="KW-1015">Disulfide bond</keyword>
<keyword evidence="8" id="KW-0677">Repeat</keyword>
<dbReference type="GO" id="GO:0080090">
    <property type="term" value="P:regulation of primary metabolic process"/>
    <property type="evidence" value="ECO:0007669"/>
    <property type="project" value="UniProtKB-ARBA"/>
</dbReference>
<dbReference type="PROSITE" id="PS51220">
    <property type="entry name" value="NIDO"/>
    <property type="match status" value="2"/>
</dbReference>
<comment type="caution">
    <text evidence="14">Lacks conserved residue(s) required for the propagation of feature annotation.</text>
</comment>
<dbReference type="SMART" id="SM00179">
    <property type="entry name" value="EGF_CA"/>
    <property type="match status" value="4"/>
</dbReference>
<keyword evidence="13" id="KW-0325">Glycoprotein</keyword>
<dbReference type="GO" id="GO:0048598">
    <property type="term" value="P:embryonic morphogenesis"/>
    <property type="evidence" value="ECO:0007669"/>
    <property type="project" value="UniProtKB-ARBA"/>
</dbReference>
<dbReference type="GO" id="GO:0051093">
    <property type="term" value="P:negative regulation of developmental process"/>
    <property type="evidence" value="ECO:0007669"/>
    <property type="project" value="UniProtKB-ARBA"/>
</dbReference>
<dbReference type="GO" id="GO:0030182">
    <property type="term" value="P:neuron differentiation"/>
    <property type="evidence" value="ECO:0007669"/>
    <property type="project" value="UniProtKB-ARBA"/>
</dbReference>
<sequence length="719" mass="79777">MQTTIISGYPLSQFYLFGSTAADNNLPANDDGSSPSIPISVPFPFFGSSYSSVYVNNNGDVTFDTPLSQFTSQAFPINGSHKIIAPFWTDIDTRKGGYLWYRTTTEHTVLQRGTNKIRSLFPELPNFSATWMMVVTWEDVAAYGCSSSGTLLCSQRNTFQLILITDGVHSFVVFNYNKITWTKSTQVGFNAGDGTTYYAVNGSMTDSMLNLTQMSNIDVPGQFVFRVDEREIANAEIDECQSSPCIHGSCIDQLNHYTCHCEPGYTGYNCQTDIDECSSSPCVYGTCLDLVNGYVCNCVPGYTGRLCEIDIDECQSSPCINGNCTNNINFYTCQCFAGFTGTNCEIDIDECASSPCVHGNCTDQVNGYVCECIPGYTGVICETDQKFGMRRNVKNKKVNNNGDVTFDAPLRQYNSQVFPINGSHKIIAPFWTDIDTRKGGYLWYRTTTDYTNLRRGTNEIHSLFPGILHFSATWMMVITWEDVAAFGCSASGYITCQQMLEFLIDNIYKVFGNQVFQQSVRIPMVTGYPLSQFYPFGATAGDISLPANDDDSTSSIPVSVHIPFFGSSYSSIAVNNNGYVTFDISLREWTARAFPINGSHRMIAPLWTDISTLKGGFLWYRTTTNLSILQRGTNEIRTVFPSFVTFSATWMMIVTWEEVAAYGCSLTCQQVGFNAGDGINYYAVNGSMTDSMLNLPQMSNIGVPGRFVFRLDEKEIAGE</sequence>
<evidence type="ECO:0000256" key="6">
    <source>
        <dbReference type="ARBA" id="ARBA00022692"/>
    </source>
</evidence>
<dbReference type="GO" id="GO:0060255">
    <property type="term" value="P:regulation of macromolecule metabolic process"/>
    <property type="evidence" value="ECO:0007669"/>
    <property type="project" value="UniProtKB-ARBA"/>
</dbReference>
<keyword evidence="3" id="KW-1003">Cell membrane</keyword>
<dbReference type="FunFam" id="2.10.25.10:FF:000004">
    <property type="entry name" value="Neurogenic locus notch 1"/>
    <property type="match status" value="1"/>
</dbReference>
<keyword evidence="6" id="KW-0812">Transmembrane</keyword>
<dbReference type="GO" id="GO:0008593">
    <property type="term" value="P:regulation of Notch signaling pathway"/>
    <property type="evidence" value="ECO:0007669"/>
    <property type="project" value="UniProtKB-ARBA"/>
</dbReference>
<dbReference type="PANTHER" id="PTHR13802:SF52">
    <property type="entry name" value="MUCIN-4"/>
    <property type="match status" value="1"/>
</dbReference>
<evidence type="ECO:0000256" key="14">
    <source>
        <dbReference type="PROSITE-ProRule" id="PRU00076"/>
    </source>
</evidence>
<feature type="disulfide bond" evidence="14">
    <location>
        <begin position="314"/>
        <end position="324"/>
    </location>
</feature>